<evidence type="ECO:0000256" key="4">
    <source>
        <dbReference type="ARBA" id="ARBA00022777"/>
    </source>
</evidence>
<dbReference type="SUPFAM" id="SSF56104">
    <property type="entry name" value="SAICAR synthase-like"/>
    <property type="match status" value="1"/>
</dbReference>
<dbReference type="GO" id="GO:0008440">
    <property type="term" value="F:inositol-1,4,5-trisphosphate 3-kinase activity"/>
    <property type="evidence" value="ECO:0007669"/>
    <property type="project" value="TreeGrafter"/>
</dbReference>
<organism evidence="11 12">
    <name type="scientific">Polypedilum vanderplanki</name>
    <name type="common">Sleeping chironomid midge</name>
    <dbReference type="NCBI Taxonomy" id="319348"/>
    <lineage>
        <taxon>Eukaryota</taxon>
        <taxon>Metazoa</taxon>
        <taxon>Ecdysozoa</taxon>
        <taxon>Arthropoda</taxon>
        <taxon>Hexapoda</taxon>
        <taxon>Insecta</taxon>
        <taxon>Pterygota</taxon>
        <taxon>Neoptera</taxon>
        <taxon>Endopterygota</taxon>
        <taxon>Diptera</taxon>
        <taxon>Nematocera</taxon>
        <taxon>Chironomoidea</taxon>
        <taxon>Chironomidae</taxon>
        <taxon>Chironominae</taxon>
        <taxon>Polypedilum</taxon>
        <taxon>Polypedilum</taxon>
    </lineage>
</organism>
<dbReference type="GO" id="GO:0005524">
    <property type="term" value="F:ATP binding"/>
    <property type="evidence" value="ECO:0007669"/>
    <property type="project" value="UniProtKB-KW"/>
</dbReference>
<dbReference type="InterPro" id="IPR038286">
    <property type="entry name" value="IPK_sf"/>
</dbReference>
<evidence type="ECO:0000256" key="9">
    <source>
        <dbReference type="SAM" id="Coils"/>
    </source>
</evidence>
<dbReference type="Gene3D" id="3.30.470.160">
    <property type="entry name" value="Inositol polyphosphate kinase"/>
    <property type="match status" value="1"/>
</dbReference>
<dbReference type="AlphaFoldDB" id="A0A9J6C9G6"/>
<dbReference type="Proteomes" id="UP001107558">
    <property type="component" value="Chromosome 2"/>
</dbReference>
<evidence type="ECO:0000256" key="10">
    <source>
        <dbReference type="SAM" id="MobiDB-lite"/>
    </source>
</evidence>
<evidence type="ECO:0000313" key="11">
    <source>
        <dbReference type="EMBL" id="KAG5678780.1"/>
    </source>
</evidence>
<dbReference type="PANTHER" id="PTHR12400">
    <property type="entry name" value="INOSITOL POLYPHOSPHATE KINASE"/>
    <property type="match status" value="1"/>
</dbReference>
<dbReference type="GO" id="GO:0051765">
    <property type="term" value="F:inositol tetrakisphosphate kinase activity"/>
    <property type="evidence" value="ECO:0007669"/>
    <property type="project" value="TreeGrafter"/>
</dbReference>
<keyword evidence="5" id="KW-0067">ATP-binding</keyword>
<protein>
    <recommendedName>
        <fullName evidence="8">Kinase</fullName>
        <ecNumber evidence="8">2.7.-.-</ecNumber>
    </recommendedName>
</protein>
<sequence length="187" mass="21500">MQILTNLWAIQKWIRTQKVYQFYSSSILIVYDARKLRHVLELQKRQNSSNDGSNGNLSPSSPTATDSSLKPSRSSSNRGSGDSLNAIETISSTPPKTIYRKIQRSHSSMNNYEQEMKKMKDNYAIMLDSLVGTYDKNKDWVHVKMIDFAHTFNNNEMEGQVASIDKNYLEGIEHLVEIFEELLKQCE</sequence>
<name>A0A9J6C9G6_POLVA</name>
<comment type="similarity">
    <text evidence="1 8">Belongs to the inositol phosphokinase (IPK) family.</text>
</comment>
<evidence type="ECO:0000256" key="6">
    <source>
        <dbReference type="ARBA" id="ARBA00036164"/>
    </source>
</evidence>
<comment type="caution">
    <text evidence="11">The sequence shown here is derived from an EMBL/GenBank/DDBJ whole genome shotgun (WGS) entry which is preliminary data.</text>
</comment>
<dbReference type="PANTHER" id="PTHR12400:SF51">
    <property type="entry name" value="INOSITOL POLYPHOSPHATE MULTIKINASE"/>
    <property type="match status" value="1"/>
</dbReference>
<evidence type="ECO:0000256" key="8">
    <source>
        <dbReference type="RuleBase" id="RU363090"/>
    </source>
</evidence>
<keyword evidence="12" id="KW-1185">Reference proteome</keyword>
<keyword evidence="4 8" id="KW-0418">Kinase</keyword>
<dbReference type="OrthoDB" id="5958943at2759"/>
<dbReference type="GO" id="GO:0005737">
    <property type="term" value="C:cytoplasm"/>
    <property type="evidence" value="ECO:0007669"/>
    <property type="project" value="TreeGrafter"/>
</dbReference>
<keyword evidence="2 8" id="KW-0808">Transferase</keyword>
<evidence type="ECO:0000313" key="12">
    <source>
        <dbReference type="Proteomes" id="UP001107558"/>
    </source>
</evidence>
<dbReference type="EMBL" id="JADBJN010000002">
    <property type="protein sequence ID" value="KAG5678780.1"/>
    <property type="molecule type" value="Genomic_DNA"/>
</dbReference>
<keyword evidence="3" id="KW-0547">Nucleotide-binding</keyword>
<dbReference type="EC" id="2.7.-.-" evidence="8"/>
<dbReference type="InterPro" id="IPR005522">
    <property type="entry name" value="IPK"/>
</dbReference>
<feature type="region of interest" description="Disordered" evidence="10">
    <location>
        <begin position="44"/>
        <end position="88"/>
    </location>
</feature>
<gene>
    <name evidence="11" type="ORF">PVAND_008418</name>
</gene>
<evidence type="ECO:0000256" key="2">
    <source>
        <dbReference type="ARBA" id="ARBA00022679"/>
    </source>
</evidence>
<comment type="catalytic activity">
    <reaction evidence="7">
        <text>1D-myo-inositol 1,3,4,6-tetrakisphosphate + ATP = 1D-myo-inositol 1,3,4,5,6-pentakisphosphate + ADP + H(+)</text>
        <dbReference type="Rhea" id="RHEA:12717"/>
        <dbReference type="ChEBI" id="CHEBI:15378"/>
        <dbReference type="ChEBI" id="CHEBI:30616"/>
        <dbReference type="ChEBI" id="CHEBI:57660"/>
        <dbReference type="ChEBI" id="CHEBI:57733"/>
        <dbReference type="ChEBI" id="CHEBI:456216"/>
        <dbReference type="EC" id="2.7.1.140"/>
    </reaction>
</comment>
<evidence type="ECO:0000256" key="5">
    <source>
        <dbReference type="ARBA" id="ARBA00022840"/>
    </source>
</evidence>
<accession>A0A9J6C9G6</accession>
<evidence type="ECO:0000256" key="7">
    <source>
        <dbReference type="ARBA" id="ARBA00036525"/>
    </source>
</evidence>
<evidence type="ECO:0000256" key="1">
    <source>
        <dbReference type="ARBA" id="ARBA00007374"/>
    </source>
</evidence>
<dbReference type="GO" id="GO:0005634">
    <property type="term" value="C:nucleus"/>
    <property type="evidence" value="ECO:0007669"/>
    <property type="project" value="TreeGrafter"/>
</dbReference>
<evidence type="ECO:0000256" key="3">
    <source>
        <dbReference type="ARBA" id="ARBA00022741"/>
    </source>
</evidence>
<reference evidence="11" key="1">
    <citation type="submission" date="2021-03" db="EMBL/GenBank/DDBJ databases">
        <title>Chromosome level genome of the anhydrobiotic midge Polypedilum vanderplanki.</title>
        <authorList>
            <person name="Yoshida Y."/>
            <person name="Kikawada T."/>
            <person name="Gusev O."/>
        </authorList>
    </citation>
    <scope>NUCLEOTIDE SEQUENCE</scope>
    <source>
        <strain evidence="11">NIAS01</strain>
        <tissue evidence="11">Whole body or cell culture</tissue>
    </source>
</reference>
<comment type="catalytic activity">
    <reaction evidence="6">
        <text>1D-myo-inositol 1,4,5-trisphosphate + 2 ATP = 1D-myo-inositol 1,3,4,5,6-pentakisphosphate + 2 ADP + 2 H(+)</text>
        <dbReference type="Rhea" id="RHEA:32359"/>
        <dbReference type="ChEBI" id="CHEBI:15378"/>
        <dbReference type="ChEBI" id="CHEBI:30616"/>
        <dbReference type="ChEBI" id="CHEBI:57733"/>
        <dbReference type="ChEBI" id="CHEBI:203600"/>
        <dbReference type="ChEBI" id="CHEBI:456216"/>
        <dbReference type="EC" id="2.7.1.151"/>
    </reaction>
</comment>
<dbReference type="Pfam" id="PF03770">
    <property type="entry name" value="IPK"/>
    <property type="match status" value="1"/>
</dbReference>
<feature type="coiled-coil region" evidence="9">
    <location>
        <begin position="102"/>
        <end position="129"/>
    </location>
</feature>
<proteinExistence type="inferred from homology"/>
<keyword evidence="9" id="KW-0175">Coiled coil</keyword>
<dbReference type="GO" id="GO:0032958">
    <property type="term" value="P:inositol phosphate biosynthetic process"/>
    <property type="evidence" value="ECO:0007669"/>
    <property type="project" value="InterPro"/>
</dbReference>
<feature type="compositionally biased region" description="Low complexity" evidence="10">
    <location>
        <begin position="47"/>
        <end position="85"/>
    </location>
</feature>